<gene>
    <name evidence="2" type="ORF">RFI_23166</name>
</gene>
<dbReference type="AlphaFoldDB" id="X6ML62"/>
<reference evidence="2 3" key="1">
    <citation type="journal article" date="2013" name="Curr. Biol.">
        <title>The Genome of the Foraminiferan Reticulomyxa filosa.</title>
        <authorList>
            <person name="Glockner G."/>
            <person name="Hulsmann N."/>
            <person name="Schleicher M."/>
            <person name="Noegel A.A."/>
            <person name="Eichinger L."/>
            <person name="Gallinger C."/>
            <person name="Pawlowski J."/>
            <person name="Sierra R."/>
            <person name="Euteneuer U."/>
            <person name="Pillet L."/>
            <person name="Moustafa A."/>
            <person name="Platzer M."/>
            <person name="Groth M."/>
            <person name="Szafranski K."/>
            <person name="Schliwa M."/>
        </authorList>
    </citation>
    <scope>NUCLEOTIDE SEQUENCE [LARGE SCALE GENOMIC DNA]</scope>
</reference>
<sequence>MEVANDSDVLLSIQDVSASVKTKILHVKTLDNLLFEKKKKTKQNKQNERADIGLVQNKAQTMHKRLQKAFISAQDISSQAQQLDKSQTRVEQVLQRVKLILDLKVEKDCSFNKKKKKLYKRNNFLFYFFFKKKGNNKTSGAMC</sequence>
<name>X6ML62_RETFI</name>
<dbReference type="EMBL" id="ASPP01020168">
    <property type="protein sequence ID" value="ETO14197.1"/>
    <property type="molecule type" value="Genomic_DNA"/>
</dbReference>
<comment type="caution">
    <text evidence="2">The sequence shown here is derived from an EMBL/GenBank/DDBJ whole genome shotgun (WGS) entry which is preliminary data.</text>
</comment>
<evidence type="ECO:0000313" key="2">
    <source>
        <dbReference type="EMBL" id="ETO14197.1"/>
    </source>
</evidence>
<feature type="domain" description="Conserved oligomeric Golgi complex subunit 4 N-terminal" evidence="1">
    <location>
        <begin position="46"/>
        <end position="105"/>
    </location>
</feature>
<keyword evidence="3" id="KW-1185">Reference proteome</keyword>
<accession>X6ML62</accession>
<protein>
    <recommendedName>
        <fullName evidence="1">Conserved oligomeric Golgi complex subunit 4 N-terminal domain-containing protein</fullName>
    </recommendedName>
</protein>
<dbReference type="Pfam" id="PF20663">
    <property type="entry name" value="COG4_N"/>
    <property type="match status" value="1"/>
</dbReference>
<evidence type="ECO:0000259" key="1">
    <source>
        <dbReference type="Pfam" id="PF20663"/>
    </source>
</evidence>
<proteinExistence type="predicted"/>
<dbReference type="Proteomes" id="UP000023152">
    <property type="component" value="Unassembled WGS sequence"/>
</dbReference>
<dbReference type="InterPro" id="IPR048680">
    <property type="entry name" value="COG4_N"/>
</dbReference>
<organism evidence="2 3">
    <name type="scientific">Reticulomyxa filosa</name>
    <dbReference type="NCBI Taxonomy" id="46433"/>
    <lineage>
        <taxon>Eukaryota</taxon>
        <taxon>Sar</taxon>
        <taxon>Rhizaria</taxon>
        <taxon>Retaria</taxon>
        <taxon>Foraminifera</taxon>
        <taxon>Monothalamids</taxon>
        <taxon>Reticulomyxidae</taxon>
        <taxon>Reticulomyxa</taxon>
    </lineage>
</organism>
<evidence type="ECO:0000313" key="3">
    <source>
        <dbReference type="Proteomes" id="UP000023152"/>
    </source>
</evidence>